<dbReference type="EMBL" id="VIUW01000001">
    <property type="protein sequence ID" value="TWD17029.1"/>
    <property type="molecule type" value="Genomic_DNA"/>
</dbReference>
<evidence type="ECO:0000256" key="1">
    <source>
        <dbReference type="SAM" id="MobiDB-lite"/>
    </source>
</evidence>
<sequence length="279" mass="30539">MNFIRMVGAGVAITCTALLSNTAIAASQPSTQKMVPSGFDVRQDGSWTYYDRELPSEFTVRSEDGELDRDGKCSFSSSMEMSGDEGLIEGVEIAYNAKSCQRKVAERRVTAATARAIEDEHYREVGAPQLESSPTEAPDSGSADTGMAPAASRRAQTTSWFEDPPGIDVTWTKVTTSWNYNGSCVTSHSPTAADNWFKPSGWTRIGDSWSHPLYCAYSKSSAYRNFRNGKFCATIDTYNKYNNTEVVGKANGSSSYLWNNQKSGGCTSLLTHRYLAGTY</sequence>
<feature type="chain" id="PRO_5021793503" evidence="2">
    <location>
        <begin position="26"/>
        <end position="279"/>
    </location>
</feature>
<feature type="region of interest" description="Disordered" evidence="1">
    <location>
        <begin position="120"/>
        <end position="162"/>
    </location>
</feature>
<proteinExistence type="predicted"/>
<gene>
    <name evidence="3" type="ORF">FB557_0585</name>
</gene>
<accession>A0A560WH81</accession>
<evidence type="ECO:0000313" key="4">
    <source>
        <dbReference type="Proteomes" id="UP000315628"/>
    </source>
</evidence>
<keyword evidence="4" id="KW-1185">Reference proteome</keyword>
<dbReference type="OrthoDB" id="5187454at2"/>
<dbReference type="RefSeq" id="WP_144855433.1">
    <property type="nucleotide sequence ID" value="NZ_BAAAYT010000002.1"/>
</dbReference>
<organism evidence="3 4">
    <name type="scientific">Marihabitans asiaticum</name>
    <dbReference type="NCBI Taxonomy" id="415218"/>
    <lineage>
        <taxon>Bacteria</taxon>
        <taxon>Bacillati</taxon>
        <taxon>Actinomycetota</taxon>
        <taxon>Actinomycetes</taxon>
        <taxon>Micrococcales</taxon>
        <taxon>Intrasporangiaceae</taxon>
        <taxon>Marihabitans</taxon>
    </lineage>
</organism>
<evidence type="ECO:0000256" key="2">
    <source>
        <dbReference type="SAM" id="SignalP"/>
    </source>
</evidence>
<dbReference type="AlphaFoldDB" id="A0A560WH81"/>
<reference evidence="3 4" key="1">
    <citation type="submission" date="2019-06" db="EMBL/GenBank/DDBJ databases">
        <title>Sequencing the genomes of 1000 actinobacteria strains.</title>
        <authorList>
            <person name="Klenk H.-P."/>
        </authorList>
    </citation>
    <scope>NUCLEOTIDE SEQUENCE [LARGE SCALE GENOMIC DNA]</scope>
    <source>
        <strain evidence="3 4">DSM 18935</strain>
    </source>
</reference>
<feature type="signal peptide" evidence="2">
    <location>
        <begin position="1"/>
        <end position="25"/>
    </location>
</feature>
<dbReference type="Proteomes" id="UP000315628">
    <property type="component" value="Unassembled WGS sequence"/>
</dbReference>
<keyword evidence="2" id="KW-0732">Signal</keyword>
<comment type="caution">
    <text evidence="3">The sequence shown here is derived from an EMBL/GenBank/DDBJ whole genome shotgun (WGS) entry which is preliminary data.</text>
</comment>
<evidence type="ECO:0000313" key="3">
    <source>
        <dbReference type="EMBL" id="TWD17029.1"/>
    </source>
</evidence>
<name>A0A560WH81_9MICO</name>
<protein>
    <submittedName>
        <fullName evidence="3">Uncharacterized protein</fullName>
    </submittedName>
</protein>